<feature type="signal peptide" evidence="4">
    <location>
        <begin position="1"/>
        <end position="18"/>
    </location>
</feature>
<dbReference type="AlphaFoldDB" id="U6JRP1"/>
<gene>
    <name evidence="5" type="ORF">EMH_0038220</name>
</gene>
<evidence type="ECO:0000256" key="3">
    <source>
        <dbReference type="SAM" id="Phobius"/>
    </source>
</evidence>
<reference evidence="5" key="2">
    <citation type="submission" date="2013-10" db="EMBL/GenBank/DDBJ databases">
        <authorList>
            <person name="Aslett M."/>
        </authorList>
    </citation>
    <scope>NUCLEOTIDE SEQUENCE [LARGE SCALE GENOMIC DNA]</scope>
    <source>
        <strain evidence="5">Houghton</strain>
    </source>
</reference>
<feature type="compositionally biased region" description="Polar residues" evidence="2">
    <location>
        <begin position="97"/>
        <end position="106"/>
    </location>
</feature>
<keyword evidence="3" id="KW-0472">Membrane</keyword>
<keyword evidence="6" id="KW-1185">Reference proteome</keyword>
<dbReference type="VEuPathDB" id="ToxoDB:EMH_0038220"/>
<sequence length="688" mass="74212">MQFLLASALLGWLGIVFAKDVVAASPPDSFWSEVLTESLGLAALSIDSWISEDHEEDSEALLRHSVLTETRSGPADPTPPGFLTSLSPESEGPLLTGATQDNTTRIPLSPQKRNAGRRGLLRALGTAALFIVLCFALLSLLSRGVLGGKKTKRRRYDMQEDPGLTGADGSFIQQLNELDDLQPHAARMAEIVGSRESLSVLQNFRNSVERAKQVQQEVSGGLISSWDSSESLMQKALDSVISDLSRLFELTRQHGLGLAQETREVPAPPILLEQEVNALAHMDTAFTASLALHLENLDFSCRAFKHYAAKVEENLQALPKFKGLKDRLLLGAVAAGVEFIKAAHGAVKMGTSSIVGLASSASAFMLSQVVKVERLHSPTEEEIGVLDELKALEDMLNKGERLLQIHQAEIEQLQKRDKLSAQPAVQQAKEVGEELKALLEAAALRMHSITGIASAEESAQGVWGQKTIDAMASRARQEVKATSKRVANILARVQLGQLFLPQPDTTQIHKQEGIETKTIVNPTVLKLVTESLQQLRDNITAVAVSLNLSSEASETKTGLAAAAQRATVAAKELAEKAEMLLLRAQFLESLELDLQLSSRLAQRAAALAGAGAEDIQQANQVSVELPAPQKKQVGLLLHQVNTTKAKAMSQWTLVDIVKTAATMKGAALGLALTEVSEAREQRQSTAED</sequence>
<evidence type="ECO:0000313" key="6">
    <source>
        <dbReference type="Proteomes" id="UP000030744"/>
    </source>
</evidence>
<protein>
    <recommendedName>
        <fullName evidence="7">Transmembrane protein</fullName>
    </recommendedName>
</protein>
<keyword evidence="1" id="KW-0175">Coiled coil</keyword>
<evidence type="ECO:0008006" key="7">
    <source>
        <dbReference type="Google" id="ProtNLM"/>
    </source>
</evidence>
<feature type="coiled-coil region" evidence="1">
    <location>
        <begin position="389"/>
        <end position="416"/>
    </location>
</feature>
<reference evidence="5" key="1">
    <citation type="submission" date="2013-10" db="EMBL/GenBank/DDBJ databases">
        <title>Genomic analysis of the causative agents of coccidiosis in chickens.</title>
        <authorList>
            <person name="Reid A.J."/>
            <person name="Blake D."/>
            <person name="Billington K."/>
            <person name="Browne H."/>
            <person name="Dunn M."/>
            <person name="Hung S."/>
            <person name="Kawahara F."/>
            <person name="Miranda-Saavedra D."/>
            <person name="Mourier T."/>
            <person name="Nagra H."/>
            <person name="Otto T.D."/>
            <person name="Rawlings N."/>
            <person name="Sanchez A."/>
            <person name="Sanders M."/>
            <person name="Subramaniam C."/>
            <person name="Tay Y."/>
            <person name="Dear P."/>
            <person name="Doerig C."/>
            <person name="Gruber A."/>
            <person name="Parkinson J."/>
            <person name="Shirley M."/>
            <person name="Wan K.L."/>
            <person name="Berriman M."/>
            <person name="Tomley F."/>
            <person name="Pain A."/>
        </authorList>
    </citation>
    <scope>NUCLEOTIDE SEQUENCE [LARGE SCALE GENOMIC DNA]</scope>
    <source>
        <strain evidence="5">Houghton</strain>
    </source>
</reference>
<keyword evidence="3" id="KW-1133">Transmembrane helix</keyword>
<keyword evidence="4" id="KW-0732">Signal</keyword>
<feature type="transmembrane region" description="Helical" evidence="3">
    <location>
        <begin position="123"/>
        <end position="146"/>
    </location>
</feature>
<organism evidence="5 6">
    <name type="scientific">Eimeria mitis</name>
    <dbReference type="NCBI Taxonomy" id="44415"/>
    <lineage>
        <taxon>Eukaryota</taxon>
        <taxon>Sar</taxon>
        <taxon>Alveolata</taxon>
        <taxon>Apicomplexa</taxon>
        <taxon>Conoidasida</taxon>
        <taxon>Coccidia</taxon>
        <taxon>Eucoccidiorida</taxon>
        <taxon>Eimeriorina</taxon>
        <taxon>Eimeriidae</taxon>
        <taxon>Eimeria</taxon>
    </lineage>
</organism>
<dbReference type="RefSeq" id="XP_013350707.1">
    <property type="nucleotide sequence ID" value="XM_013495253.1"/>
</dbReference>
<dbReference type="GeneID" id="25378585"/>
<dbReference type="EMBL" id="HG680924">
    <property type="protein sequence ID" value="CDJ28130.1"/>
    <property type="molecule type" value="Genomic_DNA"/>
</dbReference>
<proteinExistence type="predicted"/>
<keyword evidence="3" id="KW-0812">Transmembrane</keyword>
<feature type="chain" id="PRO_5004670796" description="Transmembrane protein" evidence="4">
    <location>
        <begin position="19"/>
        <end position="688"/>
    </location>
</feature>
<feature type="region of interest" description="Disordered" evidence="2">
    <location>
        <begin position="69"/>
        <end position="112"/>
    </location>
</feature>
<evidence type="ECO:0000256" key="4">
    <source>
        <dbReference type="SAM" id="SignalP"/>
    </source>
</evidence>
<dbReference type="OrthoDB" id="347769at2759"/>
<dbReference type="Proteomes" id="UP000030744">
    <property type="component" value="Unassembled WGS sequence"/>
</dbReference>
<accession>U6JRP1</accession>
<evidence type="ECO:0000256" key="2">
    <source>
        <dbReference type="SAM" id="MobiDB-lite"/>
    </source>
</evidence>
<name>U6JRP1_9EIME</name>
<evidence type="ECO:0000313" key="5">
    <source>
        <dbReference type="EMBL" id="CDJ28130.1"/>
    </source>
</evidence>
<evidence type="ECO:0000256" key="1">
    <source>
        <dbReference type="SAM" id="Coils"/>
    </source>
</evidence>